<dbReference type="KEGG" id="acre:ACRYA_1951"/>
<name>A0AAD0XAB4_9BACT</name>
<dbReference type="RefSeq" id="WP_105917876.1">
    <property type="nucleotide sequence ID" value="NZ_CP021072.1"/>
</dbReference>
<evidence type="ECO:0000313" key="2">
    <source>
        <dbReference type="Proteomes" id="UP000273809"/>
    </source>
</evidence>
<organism evidence="1 2">
    <name type="scientific">Aliarcobacter cryaerophilus ATCC 43158</name>
    <dbReference type="NCBI Taxonomy" id="1032070"/>
    <lineage>
        <taxon>Bacteria</taxon>
        <taxon>Pseudomonadati</taxon>
        <taxon>Campylobacterota</taxon>
        <taxon>Epsilonproteobacteria</taxon>
        <taxon>Campylobacterales</taxon>
        <taxon>Arcobacteraceae</taxon>
        <taxon>Aliarcobacter</taxon>
    </lineage>
</organism>
<proteinExistence type="predicted"/>
<dbReference type="AlphaFoldDB" id="A0AAD0XAB4"/>
<dbReference type="Proteomes" id="UP000273809">
    <property type="component" value="Chromosome"/>
</dbReference>
<protein>
    <submittedName>
        <fullName evidence="1">Uncharacterized protein</fullName>
    </submittedName>
</protein>
<sequence>MNIDLNIIEALKCSEVNMKTYKNDIIEVLKKADKTLKNIENHKHIRTDKHLRNGLNKLKKLYDDETYKSERWIDFLMYLIGCRLVTNIGADEIKLIILSYRKQNNKINERVKKRFKEFINSLENVITDKEHIDNKHFINIKEHIGTMHKNDIVDLAIHNITHIIVINELENITENEIIKIKGIEIINSKAKRCRTYLKKSIEIVENTFRNQPTQNKRIKGLQELILS</sequence>
<evidence type="ECO:0000313" key="1">
    <source>
        <dbReference type="EMBL" id="AYJ81040.1"/>
    </source>
</evidence>
<dbReference type="GeneID" id="56462164"/>
<reference evidence="1 2" key="1">
    <citation type="submission" date="2018-10" db="EMBL/GenBank/DDBJ databases">
        <title>Complete genome sequences of Arcobacter cryaerophilus strains ATCC 43158 and ATCC 49615.</title>
        <authorList>
            <person name="Miller W.G."/>
            <person name="Yee E."/>
            <person name="Bono J.L."/>
        </authorList>
    </citation>
    <scope>NUCLEOTIDE SEQUENCE [LARGE SCALE GENOMIC DNA]</scope>
    <source>
        <strain evidence="1 2">ATCC 43158</strain>
    </source>
</reference>
<gene>
    <name evidence="1" type="ORF">ACRYA_1951</name>
</gene>
<dbReference type="EMBL" id="CP032823">
    <property type="protein sequence ID" value="AYJ81040.1"/>
    <property type="molecule type" value="Genomic_DNA"/>
</dbReference>
<accession>A0AAD0XAB4</accession>